<feature type="transmembrane region" description="Helical" evidence="8">
    <location>
        <begin position="77"/>
        <end position="98"/>
    </location>
</feature>
<evidence type="ECO:0000256" key="1">
    <source>
        <dbReference type="ARBA" id="ARBA00004651"/>
    </source>
</evidence>
<evidence type="ECO:0000256" key="2">
    <source>
        <dbReference type="ARBA" id="ARBA00007935"/>
    </source>
</evidence>
<dbReference type="Gene3D" id="1.10.3470.10">
    <property type="entry name" value="ABC transporter involved in vitamin B12 uptake, BtuC"/>
    <property type="match status" value="1"/>
</dbReference>
<keyword evidence="3" id="KW-0813">Transport</keyword>
<comment type="subcellular location">
    <subcellularLocation>
        <location evidence="1">Cell membrane</location>
        <topology evidence="1">Multi-pass membrane protein</topology>
    </subcellularLocation>
</comment>
<feature type="transmembrane region" description="Helical" evidence="8">
    <location>
        <begin position="166"/>
        <end position="187"/>
    </location>
</feature>
<evidence type="ECO:0000256" key="8">
    <source>
        <dbReference type="SAM" id="Phobius"/>
    </source>
</evidence>
<feature type="transmembrane region" description="Helical" evidence="8">
    <location>
        <begin position="12"/>
        <end position="38"/>
    </location>
</feature>
<dbReference type="EMBL" id="QMAP01000011">
    <property type="protein sequence ID" value="RXI46175.1"/>
    <property type="molecule type" value="Genomic_DNA"/>
</dbReference>
<feature type="transmembrane region" description="Helical" evidence="8">
    <location>
        <begin position="133"/>
        <end position="154"/>
    </location>
</feature>
<evidence type="ECO:0000313" key="9">
    <source>
        <dbReference type="EMBL" id="RXI46175.1"/>
    </source>
</evidence>
<proteinExistence type="inferred from homology"/>
<protein>
    <submittedName>
        <fullName evidence="9">Iron ABC transporter permease</fullName>
    </submittedName>
</protein>
<dbReference type="InterPro" id="IPR000522">
    <property type="entry name" value="ABC_transptr_permease_BtuC"/>
</dbReference>
<dbReference type="InterPro" id="IPR037294">
    <property type="entry name" value="ABC_BtuC-like"/>
</dbReference>
<sequence length="350" mass="37743">MSSVKKNSYYSIIFIFMICALFISIIISSTLGVANINFSQSIQILISKIPFIKDLITTDNISQTHKLIIFNIRLPRIILSALIGAGLSVVGCVFQAIFKNPMADPYILGISSGSALGASIAIIIGISSMQLSIAGTTLFAFIGAISTTILVYFIAKTGTKLPTNTLLLAGVSVSFLFSSINSLIMIFNRDRVEQIVFWTMGGLSSATWEQVNSLFLFVTIGLILIMIYSRDLNLMLMGDETASSLGTEVDFVKKFLLIVSSIIIAACVSVSGVIGFIGLIIPHITRIIVGPNHKLLLPFSTLGGAIFMIICDTLSRILAPPAEIPVGAITALFGAPYFIYLLIKNKKKVI</sequence>
<dbReference type="SUPFAM" id="SSF81345">
    <property type="entry name" value="ABC transporter involved in vitamin B12 uptake, BtuC"/>
    <property type="match status" value="1"/>
</dbReference>
<dbReference type="RefSeq" id="WP_129030778.1">
    <property type="nucleotide sequence ID" value="NZ_QMAP01000011.1"/>
</dbReference>
<evidence type="ECO:0000313" key="10">
    <source>
        <dbReference type="Proteomes" id="UP000290921"/>
    </source>
</evidence>
<name>A0A4Q0VB88_CLOTA</name>
<dbReference type="CDD" id="cd06550">
    <property type="entry name" value="TM_ABC_iron-siderophores_like"/>
    <property type="match status" value="1"/>
</dbReference>
<keyword evidence="6 8" id="KW-1133">Transmembrane helix</keyword>
<dbReference type="PANTHER" id="PTHR30472">
    <property type="entry name" value="FERRIC ENTEROBACTIN TRANSPORT SYSTEM PERMEASE PROTEIN"/>
    <property type="match status" value="1"/>
</dbReference>
<keyword evidence="4" id="KW-1003">Cell membrane</keyword>
<dbReference type="Proteomes" id="UP000290921">
    <property type="component" value="Unassembled WGS sequence"/>
</dbReference>
<reference evidence="9 10" key="1">
    <citation type="submission" date="2018-06" db="EMBL/GenBank/DDBJ databases">
        <title>Genome conservation of Clostridium tetani.</title>
        <authorList>
            <person name="Bruggemann H."/>
            <person name="Popoff M.R."/>
        </authorList>
    </citation>
    <scope>NUCLEOTIDE SEQUENCE [LARGE SCALE GENOMIC DNA]</scope>
    <source>
        <strain evidence="9 10">2017.061</strain>
    </source>
</reference>
<comment type="caution">
    <text evidence="9">The sequence shown here is derived from an EMBL/GenBank/DDBJ whole genome shotgun (WGS) entry which is preliminary data.</text>
</comment>
<dbReference type="PANTHER" id="PTHR30472:SF25">
    <property type="entry name" value="ABC TRANSPORTER PERMEASE PROTEIN MJ0876-RELATED"/>
    <property type="match status" value="1"/>
</dbReference>
<evidence type="ECO:0000256" key="5">
    <source>
        <dbReference type="ARBA" id="ARBA00022692"/>
    </source>
</evidence>
<feature type="transmembrane region" description="Helical" evidence="8">
    <location>
        <begin position="255"/>
        <end position="283"/>
    </location>
</feature>
<comment type="similarity">
    <text evidence="2">Belongs to the binding-protein-dependent transport system permease family. FecCD subfamily.</text>
</comment>
<evidence type="ECO:0000256" key="6">
    <source>
        <dbReference type="ARBA" id="ARBA00022989"/>
    </source>
</evidence>
<dbReference type="GO" id="GO:0022857">
    <property type="term" value="F:transmembrane transporter activity"/>
    <property type="evidence" value="ECO:0007669"/>
    <property type="project" value="InterPro"/>
</dbReference>
<feature type="transmembrane region" description="Helical" evidence="8">
    <location>
        <begin position="104"/>
        <end position="126"/>
    </location>
</feature>
<evidence type="ECO:0000256" key="4">
    <source>
        <dbReference type="ARBA" id="ARBA00022475"/>
    </source>
</evidence>
<dbReference type="GO" id="GO:0033214">
    <property type="term" value="P:siderophore-iron import into cell"/>
    <property type="evidence" value="ECO:0007669"/>
    <property type="project" value="TreeGrafter"/>
</dbReference>
<gene>
    <name evidence="9" type="ORF">DP130_11465</name>
</gene>
<keyword evidence="7 8" id="KW-0472">Membrane</keyword>
<dbReference type="AlphaFoldDB" id="A0A4Q0VB88"/>
<evidence type="ECO:0000256" key="7">
    <source>
        <dbReference type="ARBA" id="ARBA00023136"/>
    </source>
</evidence>
<feature type="transmembrane region" description="Helical" evidence="8">
    <location>
        <begin position="324"/>
        <end position="343"/>
    </location>
</feature>
<dbReference type="FunFam" id="1.10.3470.10:FF:000001">
    <property type="entry name" value="Vitamin B12 ABC transporter permease BtuC"/>
    <property type="match status" value="1"/>
</dbReference>
<evidence type="ECO:0000256" key="3">
    <source>
        <dbReference type="ARBA" id="ARBA00022448"/>
    </source>
</evidence>
<organism evidence="9 10">
    <name type="scientific">Clostridium tetani</name>
    <dbReference type="NCBI Taxonomy" id="1513"/>
    <lineage>
        <taxon>Bacteria</taxon>
        <taxon>Bacillati</taxon>
        <taxon>Bacillota</taxon>
        <taxon>Clostridia</taxon>
        <taxon>Eubacteriales</taxon>
        <taxon>Clostridiaceae</taxon>
        <taxon>Clostridium</taxon>
    </lineage>
</organism>
<feature type="transmembrane region" description="Helical" evidence="8">
    <location>
        <begin position="295"/>
        <end position="318"/>
    </location>
</feature>
<keyword evidence="5 8" id="KW-0812">Transmembrane</keyword>
<dbReference type="Pfam" id="PF01032">
    <property type="entry name" value="FecCD"/>
    <property type="match status" value="1"/>
</dbReference>
<dbReference type="GO" id="GO:0005886">
    <property type="term" value="C:plasma membrane"/>
    <property type="evidence" value="ECO:0007669"/>
    <property type="project" value="UniProtKB-SubCell"/>
</dbReference>
<accession>A0A4Q0VB88</accession>
<feature type="transmembrane region" description="Helical" evidence="8">
    <location>
        <begin position="208"/>
        <end position="228"/>
    </location>
</feature>